<comment type="caution">
    <text evidence="1">The sequence shown here is derived from an EMBL/GenBank/DDBJ whole genome shotgun (WGS) entry which is preliminary data.</text>
</comment>
<proteinExistence type="predicted"/>
<evidence type="ECO:0000313" key="2">
    <source>
        <dbReference type="Proteomes" id="UP000623467"/>
    </source>
</evidence>
<dbReference type="Gene3D" id="3.30.710.10">
    <property type="entry name" value="Potassium Channel Kv1.1, Chain A"/>
    <property type="match status" value="1"/>
</dbReference>
<dbReference type="EMBL" id="JACAZH010000009">
    <property type="protein sequence ID" value="KAF7359028.1"/>
    <property type="molecule type" value="Genomic_DNA"/>
</dbReference>
<sequence>MDVDETANNTPMRVEELWFADSGFVVQAGQSLFRVSGAVLAARSSVFKDMLAFTQPPDAETIDDCPVVKLLDSAEDVTCFFRAIFDSSFFEPYPSKVTFDNALSIARLSHKYSVDYLLRRALVHLSYDFPTTLSSFDADTTYSTNMIDMLDDNVYIPPYIALVQLARQVNALWMLPMAFYRLASANKEVIRQVWDCQMFSHHTARLGDDDRLVFVTCSALFAGLETKAMRFLHPTDESATCKGGDKCNAARLSAIAEAQDSIAKAEGPDPLYICFSSLIWDALSKRCCTHCYKCLKSAHEQARQLIWDELPTICGLPPWADLEKMKVEAVKV</sequence>
<dbReference type="AlphaFoldDB" id="A0A8H6YDD7"/>
<name>A0A8H6YDD7_9AGAR</name>
<dbReference type="CDD" id="cd18186">
    <property type="entry name" value="BTB_POZ_ZBTB_KLHL-like"/>
    <property type="match status" value="1"/>
</dbReference>
<gene>
    <name evidence="1" type="ORF">MSAN_01243500</name>
</gene>
<evidence type="ECO:0000313" key="1">
    <source>
        <dbReference type="EMBL" id="KAF7359028.1"/>
    </source>
</evidence>
<dbReference type="Proteomes" id="UP000623467">
    <property type="component" value="Unassembled WGS sequence"/>
</dbReference>
<keyword evidence="2" id="KW-1185">Reference proteome</keyword>
<protein>
    <submittedName>
        <fullName evidence="1">BTB domain-containing protein</fullName>
    </submittedName>
</protein>
<dbReference type="OrthoDB" id="3893071at2759"/>
<accession>A0A8H6YDD7</accession>
<dbReference type="InterPro" id="IPR011333">
    <property type="entry name" value="SKP1/BTB/POZ_sf"/>
</dbReference>
<organism evidence="1 2">
    <name type="scientific">Mycena sanguinolenta</name>
    <dbReference type="NCBI Taxonomy" id="230812"/>
    <lineage>
        <taxon>Eukaryota</taxon>
        <taxon>Fungi</taxon>
        <taxon>Dikarya</taxon>
        <taxon>Basidiomycota</taxon>
        <taxon>Agaricomycotina</taxon>
        <taxon>Agaricomycetes</taxon>
        <taxon>Agaricomycetidae</taxon>
        <taxon>Agaricales</taxon>
        <taxon>Marasmiineae</taxon>
        <taxon>Mycenaceae</taxon>
        <taxon>Mycena</taxon>
    </lineage>
</organism>
<reference evidence="1" key="1">
    <citation type="submission" date="2020-05" db="EMBL/GenBank/DDBJ databases">
        <title>Mycena genomes resolve the evolution of fungal bioluminescence.</title>
        <authorList>
            <person name="Tsai I.J."/>
        </authorList>
    </citation>
    <scope>NUCLEOTIDE SEQUENCE</scope>
    <source>
        <strain evidence="1">160909Yilan</strain>
    </source>
</reference>